<evidence type="ECO:0000256" key="1">
    <source>
        <dbReference type="SAM" id="SignalP"/>
    </source>
</evidence>
<sequence length="101" mass="10551">MKRLAKITSLVLLGFVTGAPAGYFIANGNSTAATSSQIPDTPSISLPQDFFAKLPASEDGYHRLVAVETFTFPGADSADVKAGDEILLPRIEIPAGGESLQ</sequence>
<keyword evidence="1" id="KW-0732">Signal</keyword>
<comment type="caution">
    <text evidence="2">The sequence shown here is derived from an EMBL/GenBank/DDBJ whole genome shotgun (WGS) entry which is preliminary data.</text>
</comment>
<dbReference type="RefSeq" id="WP_008684102.1">
    <property type="nucleotide sequence ID" value="NZ_ANOH01000332.1"/>
</dbReference>
<dbReference type="AlphaFoldDB" id="M5TX63"/>
<accession>M5TX63</accession>
<dbReference type="PATRIC" id="fig|1263870.3.peg.5080"/>
<feature type="chain" id="PRO_5004072981" evidence="1">
    <location>
        <begin position="22"/>
        <end position="101"/>
    </location>
</feature>
<dbReference type="EMBL" id="ANOH01000332">
    <property type="protein sequence ID" value="EMI53760.1"/>
    <property type="molecule type" value="Genomic_DNA"/>
</dbReference>
<organism evidence="2 3">
    <name type="scientific">Rhodopirellula sallentina SM41</name>
    <dbReference type="NCBI Taxonomy" id="1263870"/>
    <lineage>
        <taxon>Bacteria</taxon>
        <taxon>Pseudomonadati</taxon>
        <taxon>Planctomycetota</taxon>
        <taxon>Planctomycetia</taxon>
        <taxon>Pirellulales</taxon>
        <taxon>Pirellulaceae</taxon>
        <taxon>Rhodopirellula</taxon>
    </lineage>
</organism>
<dbReference type="Proteomes" id="UP000011885">
    <property type="component" value="Unassembled WGS sequence"/>
</dbReference>
<evidence type="ECO:0000313" key="2">
    <source>
        <dbReference type="EMBL" id="EMI53760.1"/>
    </source>
</evidence>
<protein>
    <submittedName>
        <fullName evidence="2">Secreted protein</fullName>
    </submittedName>
</protein>
<evidence type="ECO:0000313" key="3">
    <source>
        <dbReference type="Proteomes" id="UP000011885"/>
    </source>
</evidence>
<proteinExistence type="predicted"/>
<feature type="signal peptide" evidence="1">
    <location>
        <begin position="1"/>
        <end position="21"/>
    </location>
</feature>
<name>M5TX63_9BACT</name>
<keyword evidence="3" id="KW-1185">Reference proteome</keyword>
<gene>
    <name evidence="2" type="ORF">RSSM_04802</name>
</gene>
<reference evidence="2 3" key="1">
    <citation type="journal article" date="2013" name="Mar. Genomics">
        <title>Expression of sulfatases in Rhodopirellula baltica and the diversity of sulfatases in the genus Rhodopirellula.</title>
        <authorList>
            <person name="Wegner C.E."/>
            <person name="Richter-Heitmann T."/>
            <person name="Klindworth A."/>
            <person name="Klockow C."/>
            <person name="Richter M."/>
            <person name="Achstetter T."/>
            <person name="Glockner F.O."/>
            <person name="Harder J."/>
        </authorList>
    </citation>
    <scope>NUCLEOTIDE SEQUENCE [LARGE SCALE GENOMIC DNA]</scope>
    <source>
        <strain evidence="2 3">SM41</strain>
    </source>
</reference>